<evidence type="ECO:0000256" key="1">
    <source>
        <dbReference type="SAM" id="MobiDB-lite"/>
    </source>
</evidence>
<feature type="signal peptide" evidence="2">
    <location>
        <begin position="1"/>
        <end position="25"/>
    </location>
</feature>
<reference evidence="3" key="1">
    <citation type="submission" date="2013-12" db="EMBL/GenBank/DDBJ databases">
        <authorList>
            <person name="Aslett M."/>
        </authorList>
    </citation>
    <scope>NUCLEOTIDE SEQUENCE [LARGE SCALE GENOMIC DNA]</scope>
    <source>
        <strain evidence="3">Lindley</strain>
    </source>
</reference>
<name>A0A183CGA2_GLOPA</name>
<reference evidence="3" key="2">
    <citation type="submission" date="2014-05" db="EMBL/GenBank/DDBJ databases">
        <title>The genome and life-stage specific transcriptomes of Globodera pallida elucidate key aspects of plant parasitism by a cyst nematode.</title>
        <authorList>
            <person name="Cotton J.A."/>
            <person name="Lilley C.J."/>
            <person name="Jones L.M."/>
            <person name="Kikuchi T."/>
            <person name="Reid A.J."/>
            <person name="Thorpe P."/>
            <person name="Tsai I.J."/>
            <person name="Beasley H."/>
            <person name="Blok V."/>
            <person name="Cock P.J.A."/>
            <person name="Van den Akker S.E."/>
            <person name="Holroyd N."/>
            <person name="Hunt M."/>
            <person name="Mantelin S."/>
            <person name="Naghra H."/>
            <person name="Pain A."/>
            <person name="Palomares-Rius J.E."/>
            <person name="Zarowiecki M."/>
            <person name="Berriman M."/>
            <person name="Jones J.T."/>
            <person name="Urwin P.E."/>
        </authorList>
    </citation>
    <scope>NUCLEOTIDE SEQUENCE [LARGE SCALE GENOMIC DNA]</scope>
    <source>
        <strain evidence="3">Lindley</strain>
    </source>
</reference>
<dbReference type="AlphaFoldDB" id="A0A183CGA2"/>
<reference evidence="4" key="3">
    <citation type="submission" date="2016-06" db="UniProtKB">
        <authorList>
            <consortium name="WormBaseParasite"/>
        </authorList>
    </citation>
    <scope>IDENTIFICATION</scope>
</reference>
<evidence type="ECO:0000256" key="2">
    <source>
        <dbReference type="SAM" id="SignalP"/>
    </source>
</evidence>
<dbReference type="Proteomes" id="UP000050741">
    <property type="component" value="Unassembled WGS sequence"/>
</dbReference>
<evidence type="ECO:0000313" key="4">
    <source>
        <dbReference type="WBParaSite" id="GPLIN_001190700"/>
    </source>
</evidence>
<evidence type="ECO:0000313" key="3">
    <source>
        <dbReference type="Proteomes" id="UP000050741"/>
    </source>
</evidence>
<sequence>MNKFTLMLAGLGIAASAVPMTAAMAAPHPAPAFQAWQSINGRQANLEARINQGIRSGALSRGEASRLRAEFNSLARLEAQYRRSRPGLTLAERRDLDRRFDALSARIRIEKHDRNDHRGPGRRWTGSAARRGPLSYGERRSSMFRAEAIKAWRHPEPVSGSSYPRTISPEDVWMLKQVQHDGEG</sequence>
<organism evidence="3 4">
    <name type="scientific">Globodera pallida</name>
    <name type="common">Potato cyst nematode worm</name>
    <name type="synonym">Heterodera pallida</name>
    <dbReference type="NCBI Taxonomy" id="36090"/>
    <lineage>
        <taxon>Eukaryota</taxon>
        <taxon>Metazoa</taxon>
        <taxon>Ecdysozoa</taxon>
        <taxon>Nematoda</taxon>
        <taxon>Chromadorea</taxon>
        <taxon>Rhabditida</taxon>
        <taxon>Tylenchina</taxon>
        <taxon>Tylenchomorpha</taxon>
        <taxon>Tylenchoidea</taxon>
        <taxon>Heteroderidae</taxon>
        <taxon>Heteroderinae</taxon>
        <taxon>Globodera</taxon>
    </lineage>
</organism>
<feature type="chain" id="PRO_5008147583" evidence="2">
    <location>
        <begin position="26"/>
        <end position="184"/>
    </location>
</feature>
<protein>
    <submittedName>
        <fullName evidence="4">DUF2924 domain-containing protein</fullName>
    </submittedName>
</protein>
<keyword evidence="2" id="KW-0732">Signal</keyword>
<proteinExistence type="predicted"/>
<feature type="region of interest" description="Disordered" evidence="1">
    <location>
        <begin position="114"/>
        <end position="136"/>
    </location>
</feature>
<accession>A0A183CGA2</accession>
<keyword evidence="3" id="KW-1185">Reference proteome</keyword>
<dbReference type="WBParaSite" id="GPLIN_001190700">
    <property type="protein sequence ID" value="GPLIN_001190700"/>
    <property type="gene ID" value="GPLIN_001190700"/>
</dbReference>